<evidence type="ECO:0000313" key="2">
    <source>
        <dbReference type="EMBL" id="CDO91553.1"/>
    </source>
</evidence>
<dbReference type="EMBL" id="HG964447">
    <property type="protein sequence ID" value="CDO91553.1"/>
    <property type="molecule type" value="Genomic_DNA"/>
</dbReference>
<dbReference type="AlphaFoldDB" id="A0A024K7V5"/>
<keyword evidence="1" id="KW-0443">Lipid metabolism</keyword>
<dbReference type="PANTHER" id="PTHR11941">
    <property type="entry name" value="ENOYL-COA HYDRATASE-RELATED"/>
    <property type="match status" value="1"/>
</dbReference>
<accession>A0A024K7V5</accession>
<reference evidence="3 4" key="3">
    <citation type="submission" date="2016-01" db="EMBL/GenBank/DDBJ databases">
        <title>The new phylogeny of the genus Mycobacterium.</title>
        <authorList>
            <person name="Tarcisio F."/>
            <person name="Conor M."/>
            <person name="Antonella G."/>
            <person name="Elisabetta G."/>
            <person name="Giulia F.S."/>
            <person name="Sara T."/>
            <person name="Anna F."/>
            <person name="Clotilde B."/>
            <person name="Roberto B."/>
            <person name="Veronica D.S."/>
            <person name="Fabio R."/>
            <person name="Monica P."/>
            <person name="Olivier J."/>
            <person name="Enrico T."/>
            <person name="Nicola S."/>
        </authorList>
    </citation>
    <scope>NUCLEOTIDE SEQUENCE [LARGE SCALE GENOMIC DNA]</scope>
    <source>
        <strain evidence="3 4">DSM 44626</strain>
    </source>
</reference>
<dbReference type="InterPro" id="IPR029045">
    <property type="entry name" value="ClpP/crotonase-like_dom_sf"/>
</dbReference>
<organism evidence="2">
    <name type="scientific">Mycobacterium triplex</name>
    <dbReference type="NCBI Taxonomy" id="47839"/>
    <lineage>
        <taxon>Bacteria</taxon>
        <taxon>Bacillati</taxon>
        <taxon>Actinomycetota</taxon>
        <taxon>Actinomycetes</taxon>
        <taxon>Mycobacteriales</taxon>
        <taxon>Mycobacteriaceae</taxon>
        <taxon>Mycobacterium</taxon>
        <taxon>Mycobacterium simiae complex</taxon>
    </lineage>
</organism>
<evidence type="ECO:0000313" key="4">
    <source>
        <dbReference type="Proteomes" id="UP000193710"/>
    </source>
</evidence>
<dbReference type="InterPro" id="IPR001753">
    <property type="entry name" value="Enoyl-CoA_hydra/iso"/>
</dbReference>
<reference evidence="2" key="1">
    <citation type="journal article" date="2014" name="Genome Announc.">
        <title>Draft Genome Sequence of Mycobacterium triplex DSM 44626.</title>
        <authorList>
            <person name="Sassi M."/>
            <person name="Croce O."/>
            <person name="Robert C."/>
            <person name="Raoult D."/>
            <person name="Drancourt M."/>
        </authorList>
    </citation>
    <scope>NUCLEOTIDE SEQUENCE [LARGE SCALE GENOMIC DNA]</scope>
    <source>
        <strain evidence="2">DSM 44626</strain>
    </source>
</reference>
<dbReference type="Gene3D" id="3.90.226.10">
    <property type="entry name" value="2-enoyl-CoA Hydratase, Chain A, domain 1"/>
    <property type="match status" value="1"/>
</dbReference>
<dbReference type="PANTHER" id="PTHR11941:SF54">
    <property type="entry name" value="ENOYL-COA HYDRATASE, MITOCHONDRIAL"/>
    <property type="match status" value="1"/>
</dbReference>
<dbReference type="eggNOG" id="COG1024">
    <property type="taxonomic scope" value="Bacteria"/>
</dbReference>
<dbReference type="CDD" id="cd06558">
    <property type="entry name" value="crotonase-like"/>
    <property type="match status" value="1"/>
</dbReference>
<dbReference type="RefSeq" id="WP_036473891.1">
    <property type="nucleotide sequence ID" value="NZ_HG964447.1"/>
</dbReference>
<evidence type="ECO:0000313" key="3">
    <source>
        <dbReference type="EMBL" id="ORX07616.1"/>
    </source>
</evidence>
<dbReference type="SUPFAM" id="SSF52096">
    <property type="entry name" value="ClpP/crotonase"/>
    <property type="match status" value="1"/>
</dbReference>
<dbReference type="Pfam" id="PF00378">
    <property type="entry name" value="ECH_1"/>
    <property type="match status" value="1"/>
</dbReference>
<name>A0A024K7V5_9MYCO</name>
<keyword evidence="2" id="KW-0413">Isomerase</keyword>
<reference evidence="2" key="2">
    <citation type="submission" date="2014-04" db="EMBL/GenBank/DDBJ databases">
        <authorList>
            <person name="Urmite Genomes U."/>
        </authorList>
    </citation>
    <scope>NUCLEOTIDE SEQUENCE</scope>
    <source>
        <strain evidence="2">DSM 44626</strain>
    </source>
</reference>
<dbReference type="GO" id="GO:0016853">
    <property type="term" value="F:isomerase activity"/>
    <property type="evidence" value="ECO:0007669"/>
    <property type="project" value="UniProtKB-KW"/>
</dbReference>
<protein>
    <submittedName>
        <fullName evidence="2 3">Enoyl-CoA hydratase</fullName>
    </submittedName>
</protein>
<dbReference type="HOGENOM" id="CLU_009834_7_6_11"/>
<keyword evidence="4" id="KW-1185">Reference proteome</keyword>
<dbReference type="EMBL" id="LQPY01000004">
    <property type="protein sequence ID" value="ORX07616.1"/>
    <property type="molecule type" value="Genomic_DNA"/>
</dbReference>
<dbReference type="STRING" id="47839.BN973_05962"/>
<dbReference type="Proteomes" id="UP000028880">
    <property type="component" value="Unassembled WGS sequence"/>
</dbReference>
<dbReference type="GO" id="GO:0006635">
    <property type="term" value="P:fatty acid beta-oxidation"/>
    <property type="evidence" value="ECO:0007669"/>
    <property type="project" value="TreeGrafter"/>
</dbReference>
<dbReference type="OrthoDB" id="5174409at2"/>
<proteinExistence type="predicted"/>
<sequence>MTNEKTVLVDRRADRTWARLHRPAQRNAIDAEMVDQLHDLCAELEREPKMLVLTGGSEGVFAGGADIGQLLERRSDDALKGINLKLFERVRCLPMPTVAAIDGWALGGGAELAYACDIRLASTRAKFGQPEPRLGILAGAGATFRLVRLLGESVAKQILLAGHTLDAHDALRHGLVLAVTEPEDLFSTADGVVDRMLMSSAKALRLSKLAVDAPAAAHPHVDLLAQAVLFEDAEKFARMGAFVDGKGGTELRAT</sequence>
<gene>
    <name evidence="3" type="ORF">AWC29_05430</name>
    <name evidence="2" type="ORF">BN973_05962</name>
</gene>
<evidence type="ECO:0000256" key="1">
    <source>
        <dbReference type="ARBA" id="ARBA00023098"/>
    </source>
</evidence>
<dbReference type="Proteomes" id="UP000193710">
    <property type="component" value="Unassembled WGS sequence"/>
</dbReference>